<proteinExistence type="inferred from homology"/>
<keyword evidence="8" id="KW-0676">Redox-active center</keyword>
<dbReference type="CDD" id="cd03017">
    <property type="entry name" value="PRX_BCP"/>
    <property type="match status" value="1"/>
</dbReference>
<dbReference type="InterPro" id="IPR036249">
    <property type="entry name" value="Thioredoxin-like_sf"/>
</dbReference>
<dbReference type="Proteomes" id="UP000009101">
    <property type="component" value="Chromosome"/>
</dbReference>
<dbReference type="GO" id="GO:0034599">
    <property type="term" value="P:cellular response to oxidative stress"/>
    <property type="evidence" value="ECO:0007669"/>
    <property type="project" value="TreeGrafter"/>
</dbReference>
<evidence type="ECO:0000256" key="8">
    <source>
        <dbReference type="ARBA" id="ARBA00023284"/>
    </source>
</evidence>
<dbReference type="EMBL" id="FN645454">
    <property type="protein sequence ID" value="CBI76425.1"/>
    <property type="molecule type" value="Genomic_DNA"/>
</dbReference>
<keyword evidence="5" id="KW-0049">Antioxidant</keyword>
<dbReference type="InterPro" id="IPR013766">
    <property type="entry name" value="Thioredoxin_domain"/>
</dbReference>
<keyword evidence="4 14" id="KW-0575">Peroxidase</keyword>
<dbReference type="Pfam" id="PF00578">
    <property type="entry name" value="AhpC-TSA"/>
    <property type="match status" value="1"/>
</dbReference>
<evidence type="ECO:0000256" key="9">
    <source>
        <dbReference type="ARBA" id="ARBA00032824"/>
    </source>
</evidence>
<keyword evidence="15" id="KW-1185">Reference proteome</keyword>
<evidence type="ECO:0000256" key="2">
    <source>
        <dbReference type="ARBA" id="ARBA00011245"/>
    </source>
</evidence>
<dbReference type="FunFam" id="3.40.30.10:FF:000007">
    <property type="entry name" value="Thioredoxin-dependent thiol peroxidase"/>
    <property type="match status" value="1"/>
</dbReference>
<dbReference type="OrthoDB" id="9812811at2"/>
<evidence type="ECO:0000256" key="11">
    <source>
        <dbReference type="ARBA" id="ARBA00042639"/>
    </source>
</evidence>
<evidence type="ECO:0000313" key="15">
    <source>
        <dbReference type="Proteomes" id="UP000009101"/>
    </source>
</evidence>
<reference evidence="14 15" key="2">
    <citation type="journal article" date="2011" name="PLoS Genet.">
        <title>Parallel evolution of a type IV secretion system in radiating lineages of the host-restricted bacterial pathogen Bartonella.</title>
        <authorList>
            <person name="Engel P."/>
            <person name="Salzburger W."/>
            <person name="Liesch M."/>
            <person name="Chang C.C."/>
            <person name="Maruyama S."/>
            <person name="Lanz C."/>
            <person name="Calteau A."/>
            <person name="Lajus A."/>
            <person name="Medigue C."/>
            <person name="Schuster S.C."/>
            <person name="Dehio C."/>
        </authorList>
    </citation>
    <scope>NUCLEOTIDE SEQUENCE [LARGE SCALE GENOMIC DNA]</scope>
    <source>
        <strain evidence="15">CIP 104772 / 73</strain>
    </source>
</reference>
<dbReference type="Gene3D" id="3.40.30.10">
    <property type="entry name" value="Glutaredoxin"/>
    <property type="match status" value="1"/>
</dbReference>
<dbReference type="SUPFAM" id="SSF52833">
    <property type="entry name" value="Thioredoxin-like"/>
    <property type="match status" value="1"/>
</dbReference>
<dbReference type="RefSeq" id="WP_013545064.1">
    <property type="nucleotide sequence ID" value="NC_014932.1"/>
</dbReference>
<comment type="function">
    <text evidence="1">Thiol-specific peroxidase that catalyzes the reduction of hydrogen peroxide and organic hydroperoxides to water and alcohols, respectively. Plays a role in cell protection against oxidative stress by detoxifying peroxides and as sensor of hydrogen peroxide-mediated signaling events.</text>
</comment>
<dbReference type="PANTHER" id="PTHR42801:SF4">
    <property type="entry name" value="AHPC_TSA FAMILY PROTEIN"/>
    <property type="match status" value="1"/>
</dbReference>
<gene>
    <name evidence="14" type="primary">bcp</name>
    <name evidence="14" type="ordered locus">BARCL_0744</name>
</gene>
<dbReference type="KEGG" id="bcd:BARCL_0744"/>
<evidence type="ECO:0000256" key="7">
    <source>
        <dbReference type="ARBA" id="ARBA00023157"/>
    </source>
</evidence>
<evidence type="ECO:0000313" key="14">
    <source>
        <dbReference type="EMBL" id="CBI76425.1"/>
    </source>
</evidence>
<keyword evidence="6 14" id="KW-0560">Oxidoreductase</keyword>
<evidence type="ECO:0000256" key="5">
    <source>
        <dbReference type="ARBA" id="ARBA00022862"/>
    </source>
</evidence>
<comment type="catalytic activity">
    <reaction evidence="12">
        <text>a hydroperoxide + [thioredoxin]-dithiol = an alcohol + [thioredoxin]-disulfide + H2O</text>
        <dbReference type="Rhea" id="RHEA:62620"/>
        <dbReference type="Rhea" id="RHEA-COMP:10698"/>
        <dbReference type="Rhea" id="RHEA-COMP:10700"/>
        <dbReference type="ChEBI" id="CHEBI:15377"/>
        <dbReference type="ChEBI" id="CHEBI:29950"/>
        <dbReference type="ChEBI" id="CHEBI:30879"/>
        <dbReference type="ChEBI" id="CHEBI:35924"/>
        <dbReference type="ChEBI" id="CHEBI:50058"/>
        <dbReference type="EC" id="1.11.1.24"/>
    </reaction>
</comment>
<evidence type="ECO:0000256" key="10">
    <source>
        <dbReference type="ARBA" id="ARBA00038489"/>
    </source>
</evidence>
<dbReference type="GO" id="GO:0045454">
    <property type="term" value="P:cell redox homeostasis"/>
    <property type="evidence" value="ECO:0007669"/>
    <property type="project" value="TreeGrafter"/>
</dbReference>
<keyword evidence="7" id="KW-1015">Disulfide bond</keyword>
<dbReference type="STRING" id="696125.BARCL_0744"/>
<dbReference type="AlphaFoldDB" id="E6YHT7"/>
<dbReference type="InterPro" id="IPR050924">
    <property type="entry name" value="Peroxiredoxin_BCP/PrxQ"/>
</dbReference>
<evidence type="ECO:0000256" key="12">
    <source>
        <dbReference type="ARBA" id="ARBA00049091"/>
    </source>
</evidence>
<dbReference type="EC" id="1.11.1.24" evidence="3"/>
<protein>
    <recommendedName>
        <fullName evidence="3">thioredoxin-dependent peroxiredoxin</fullName>
        <ecNumber evidence="3">1.11.1.24</ecNumber>
    </recommendedName>
    <alternativeName>
        <fullName evidence="9">Thioredoxin peroxidase</fullName>
    </alternativeName>
    <alternativeName>
        <fullName evidence="11">Thioredoxin-dependent peroxiredoxin Bcp</fullName>
    </alternativeName>
</protein>
<sequence length="162" mass="17979">MTRSMKGETAPNFNLPRDGGGQLCLSDFKGKPVVLYFYPKDDTTGCTNEAINFTRLKEKFDEIGVTIIGISPDNIAKHDKFKIKHKLDIILVSDEEKTTLDAYGVWVEKSMYGRKYMGVERSTFLIDSTGKIAEEWRKVSVSGHAENVLAAACAMCGGCTVR</sequence>
<name>E6YHT7_BARC7</name>
<evidence type="ECO:0000259" key="13">
    <source>
        <dbReference type="PROSITE" id="PS51352"/>
    </source>
</evidence>
<feature type="domain" description="Thioredoxin" evidence="13">
    <location>
        <begin position="4"/>
        <end position="157"/>
    </location>
</feature>
<dbReference type="PROSITE" id="PS51352">
    <property type="entry name" value="THIOREDOXIN_2"/>
    <property type="match status" value="1"/>
</dbReference>
<evidence type="ECO:0000256" key="6">
    <source>
        <dbReference type="ARBA" id="ARBA00023002"/>
    </source>
</evidence>
<accession>E6YHT7</accession>
<dbReference type="GO" id="GO:0008379">
    <property type="term" value="F:thioredoxin peroxidase activity"/>
    <property type="evidence" value="ECO:0007669"/>
    <property type="project" value="TreeGrafter"/>
</dbReference>
<dbReference type="GO" id="GO:0005737">
    <property type="term" value="C:cytoplasm"/>
    <property type="evidence" value="ECO:0007669"/>
    <property type="project" value="TreeGrafter"/>
</dbReference>
<comment type="similarity">
    <text evidence="10">Belongs to the peroxiredoxin family. BCP/PrxQ subfamily.</text>
</comment>
<organism evidence="14 15">
    <name type="scientific">Bartonella clarridgeiae (strain CCUG 45776 / CIP 104772 / 73)</name>
    <dbReference type="NCBI Taxonomy" id="696125"/>
    <lineage>
        <taxon>Bacteria</taxon>
        <taxon>Pseudomonadati</taxon>
        <taxon>Pseudomonadota</taxon>
        <taxon>Alphaproteobacteria</taxon>
        <taxon>Hyphomicrobiales</taxon>
        <taxon>Bartonellaceae</taxon>
        <taxon>Bartonella</taxon>
    </lineage>
</organism>
<dbReference type="InterPro" id="IPR000866">
    <property type="entry name" value="AhpC/TSA"/>
</dbReference>
<dbReference type="PANTHER" id="PTHR42801">
    <property type="entry name" value="THIOREDOXIN-DEPENDENT PEROXIDE REDUCTASE"/>
    <property type="match status" value="1"/>
</dbReference>
<evidence type="ECO:0000256" key="4">
    <source>
        <dbReference type="ARBA" id="ARBA00022559"/>
    </source>
</evidence>
<evidence type="ECO:0000256" key="3">
    <source>
        <dbReference type="ARBA" id="ARBA00013017"/>
    </source>
</evidence>
<dbReference type="HOGENOM" id="CLU_042529_14_1_5"/>
<reference evidence="15" key="1">
    <citation type="submission" date="2009-11" db="EMBL/GenBank/DDBJ databases">
        <title>Genome sequencing of Bartonella species and comparative genomics.</title>
        <authorList>
            <person name="Engel P."/>
            <person name="Salzburger W."/>
            <person name="Marius L."/>
            <person name="Chao-Chin C."/>
            <person name="Soichi M."/>
            <person name="Christa L."/>
            <person name="Alexandra C."/>
            <person name="Aurelie L."/>
            <person name="Claudine M."/>
            <person name="Stephan S.C."/>
            <person name="Christoph D."/>
        </authorList>
    </citation>
    <scope>NUCLEOTIDE SEQUENCE [LARGE SCALE GENOMIC DNA]</scope>
    <source>
        <strain evidence="15">CIP 104772 / 73</strain>
    </source>
</reference>
<dbReference type="eggNOG" id="COG1225">
    <property type="taxonomic scope" value="Bacteria"/>
</dbReference>
<evidence type="ECO:0000256" key="1">
    <source>
        <dbReference type="ARBA" id="ARBA00003330"/>
    </source>
</evidence>
<comment type="subunit">
    <text evidence="2">Monomer.</text>
</comment>